<dbReference type="Proteomes" id="UP001597297">
    <property type="component" value="Unassembled WGS sequence"/>
</dbReference>
<proteinExistence type="predicted"/>
<organism evidence="2 3">
    <name type="scientific">Rubritalea spongiae</name>
    <dbReference type="NCBI Taxonomy" id="430797"/>
    <lineage>
        <taxon>Bacteria</taxon>
        <taxon>Pseudomonadati</taxon>
        <taxon>Verrucomicrobiota</taxon>
        <taxon>Verrucomicrobiia</taxon>
        <taxon>Verrucomicrobiales</taxon>
        <taxon>Rubritaleaceae</taxon>
        <taxon>Rubritalea</taxon>
    </lineage>
</organism>
<feature type="transmembrane region" description="Helical" evidence="1">
    <location>
        <begin position="290"/>
        <end position="309"/>
    </location>
</feature>
<evidence type="ECO:0000313" key="2">
    <source>
        <dbReference type="EMBL" id="MFD2276160.1"/>
    </source>
</evidence>
<name>A0ABW5E5H3_9BACT</name>
<feature type="transmembrane region" description="Helical" evidence="1">
    <location>
        <begin position="259"/>
        <end position="278"/>
    </location>
</feature>
<gene>
    <name evidence="2" type="ORF">ACFSQZ_06755</name>
</gene>
<keyword evidence="1" id="KW-0812">Transmembrane</keyword>
<keyword evidence="1" id="KW-1133">Transmembrane helix</keyword>
<dbReference type="Pfam" id="PF13795">
    <property type="entry name" value="HupE_UreJ_2"/>
    <property type="match status" value="1"/>
</dbReference>
<comment type="caution">
    <text evidence="2">The sequence shown here is derived from an EMBL/GenBank/DDBJ whole genome shotgun (WGS) entry which is preliminary data.</text>
</comment>
<feature type="transmembrane region" description="Helical" evidence="1">
    <location>
        <begin position="321"/>
        <end position="344"/>
    </location>
</feature>
<accession>A0ABW5E5H3</accession>
<evidence type="ECO:0000313" key="3">
    <source>
        <dbReference type="Proteomes" id="UP001597297"/>
    </source>
</evidence>
<dbReference type="EMBL" id="JBHUJC010000020">
    <property type="protein sequence ID" value="MFD2276160.1"/>
    <property type="molecule type" value="Genomic_DNA"/>
</dbReference>
<protein>
    <submittedName>
        <fullName evidence="2">HupE/UreJ family protein</fullName>
    </submittedName>
</protein>
<sequence length="374" mass="42456">MAAGIIFTKSRMRLLLSIFFFTCLSVNAHIVEQLFVDVTTDEKQWNATVRFDAGIALPEMRADKQALQPRRQWLLEQSTTEQAMFRKEAEKYLRSCLIFSDGNKAIEWTAQYPEWQSSPPQFRNPFTDLGFAYFDIVMNGPLPQQKLNVTVTDGDHPDFVFANGENLLTVEPAQSIVIWQTLQNKPSSSQSFWNFVHYGYRHVLPQGWDHVLFIAALCCLSFKWRPLLAQSLIFTLGHSITMALSITNVLPTLSPNRLQWVEIGIAATIVYIAIENVISQKMRVHRLATIFLFGLIHGLGFAAVLGNTIRTTDQITTPLIAANLGVELGQITVIAIVFLILFWFRQKTYFPKVLKATSCAIALTGSYWIFERIT</sequence>
<reference evidence="3" key="1">
    <citation type="journal article" date="2019" name="Int. J. Syst. Evol. Microbiol.">
        <title>The Global Catalogue of Microorganisms (GCM) 10K type strain sequencing project: providing services to taxonomists for standard genome sequencing and annotation.</title>
        <authorList>
            <consortium name="The Broad Institute Genomics Platform"/>
            <consortium name="The Broad Institute Genome Sequencing Center for Infectious Disease"/>
            <person name="Wu L."/>
            <person name="Ma J."/>
        </authorList>
    </citation>
    <scope>NUCLEOTIDE SEQUENCE [LARGE SCALE GENOMIC DNA]</scope>
    <source>
        <strain evidence="3">JCM 16545</strain>
    </source>
</reference>
<keyword evidence="1" id="KW-0472">Membrane</keyword>
<dbReference type="InterPro" id="IPR032809">
    <property type="entry name" value="Put_HupE_UreJ"/>
</dbReference>
<dbReference type="RefSeq" id="WP_377094504.1">
    <property type="nucleotide sequence ID" value="NZ_JBHSJM010000001.1"/>
</dbReference>
<evidence type="ECO:0000256" key="1">
    <source>
        <dbReference type="SAM" id="Phobius"/>
    </source>
</evidence>
<keyword evidence="3" id="KW-1185">Reference proteome</keyword>